<evidence type="ECO:0000256" key="8">
    <source>
        <dbReference type="ARBA" id="ARBA00023306"/>
    </source>
</evidence>
<feature type="compositionally biased region" description="Polar residues" evidence="10">
    <location>
        <begin position="8"/>
        <end position="17"/>
    </location>
</feature>
<keyword evidence="6 9" id="KW-0238">DNA-binding</keyword>
<dbReference type="InterPro" id="IPR010998">
    <property type="entry name" value="Integrase_recombinase_N"/>
</dbReference>
<evidence type="ECO:0000313" key="13">
    <source>
        <dbReference type="EMBL" id="SNV20743.1"/>
    </source>
</evidence>
<dbReference type="STRING" id="1121387.GCA_000429885_00998"/>
<keyword evidence="14" id="KW-1185">Reference proteome</keyword>
<keyword evidence="4 9" id="KW-0159">Chromosome partition</keyword>
<proteinExistence type="inferred from homology"/>
<gene>
    <name evidence="9 13" type="primary">xerC</name>
    <name evidence="13" type="ORF">SAMEA4475696_01090</name>
</gene>
<feature type="active site" evidence="9">
    <location>
        <position position="302"/>
    </location>
</feature>
<keyword evidence="3 9" id="KW-0132">Cell division</keyword>
<dbReference type="InterPro" id="IPR013762">
    <property type="entry name" value="Integrase-like_cat_sf"/>
</dbReference>
<dbReference type="GO" id="GO:0007059">
    <property type="term" value="P:chromosome segregation"/>
    <property type="evidence" value="ECO:0007669"/>
    <property type="project" value="UniProtKB-UniRule"/>
</dbReference>
<comment type="function">
    <text evidence="9">Site-specific tyrosine recombinase, which acts by catalyzing the cutting and rejoining of the recombining DNA molecules. The XerC-XerD complex is essential to convert dimers of the bacterial chromosome into monomers to permit their segregation at cell division. It also contributes to the segregational stability of plasmids.</text>
</comment>
<dbReference type="PROSITE" id="PS51900">
    <property type="entry name" value="CB"/>
    <property type="match status" value="1"/>
</dbReference>
<evidence type="ECO:0000256" key="5">
    <source>
        <dbReference type="ARBA" id="ARBA00022908"/>
    </source>
</evidence>
<dbReference type="Gene3D" id="1.10.443.10">
    <property type="entry name" value="Intergrase catalytic core"/>
    <property type="match status" value="1"/>
</dbReference>
<keyword evidence="5 9" id="KW-0229">DNA integration</keyword>
<dbReference type="Pfam" id="PF00589">
    <property type="entry name" value="Phage_integrase"/>
    <property type="match status" value="1"/>
</dbReference>
<evidence type="ECO:0000259" key="11">
    <source>
        <dbReference type="PROSITE" id="PS51898"/>
    </source>
</evidence>
<dbReference type="InterPro" id="IPR004107">
    <property type="entry name" value="Integrase_SAM-like_N"/>
</dbReference>
<sequence>MHREVVTEPTSDSSSRGTVEESLETRTQEIVADFLSFLKHHRGKERSPHTLRAYDTDLRSAMRHAAQRGHKSVQDIDVDDVRSWLAQAAEQGKSRATLARRITVLRTFFRWARDAGVVQIDPTLRIRSPRRSQHLPKVLKERQAIRLLTTESDDTDEPGAVRAKTLRSRDAAALEMLYATGVRVQELSGLDIDDVDLESRTAVVIGKGNKQRKVIFGEPAAQALRLWLSMRSHLVSKESGSALFLGARGGRWGVRQIRDAVHAAAARAEVPDISPHALRHSAATHLLDHGADLRDVQELLGHASPATTQIYTHVSTARLRAVFEQAHPRA</sequence>
<comment type="similarity">
    <text evidence="9">Belongs to the 'phage' integrase family. XerC subfamily.</text>
</comment>
<keyword evidence="7 9" id="KW-0233">DNA recombination</keyword>
<evidence type="ECO:0000256" key="4">
    <source>
        <dbReference type="ARBA" id="ARBA00022829"/>
    </source>
</evidence>
<dbReference type="InterPro" id="IPR044068">
    <property type="entry name" value="CB"/>
</dbReference>
<evidence type="ECO:0000256" key="3">
    <source>
        <dbReference type="ARBA" id="ARBA00022618"/>
    </source>
</evidence>
<keyword evidence="8 9" id="KW-0131">Cell cycle</keyword>
<dbReference type="SUPFAM" id="SSF56349">
    <property type="entry name" value="DNA breaking-rejoining enzymes"/>
    <property type="match status" value="1"/>
</dbReference>
<evidence type="ECO:0000259" key="12">
    <source>
        <dbReference type="PROSITE" id="PS51900"/>
    </source>
</evidence>
<dbReference type="KEGG" id="dco:SAMEA4475696_1090"/>
<dbReference type="InterPro" id="IPR002104">
    <property type="entry name" value="Integrase_catalytic"/>
</dbReference>
<dbReference type="Pfam" id="PF02899">
    <property type="entry name" value="Phage_int_SAM_1"/>
    <property type="match status" value="1"/>
</dbReference>
<dbReference type="OrthoDB" id="9801717at2"/>
<protein>
    <recommendedName>
        <fullName evidence="9">Tyrosine recombinase XerC</fullName>
    </recommendedName>
</protein>
<feature type="active site" evidence="9">
    <location>
        <position position="183"/>
    </location>
</feature>
<evidence type="ECO:0000256" key="10">
    <source>
        <dbReference type="SAM" id="MobiDB-lite"/>
    </source>
</evidence>
<feature type="active site" description="O-(3'-phospho-DNA)-tyrosine intermediate" evidence="9">
    <location>
        <position position="311"/>
    </location>
</feature>
<evidence type="ECO:0000256" key="9">
    <source>
        <dbReference type="HAMAP-Rule" id="MF_01808"/>
    </source>
</evidence>
<reference evidence="13 14" key="1">
    <citation type="submission" date="2017-06" db="EMBL/GenBank/DDBJ databases">
        <authorList>
            <consortium name="Pathogen Informatics"/>
        </authorList>
    </citation>
    <scope>NUCLEOTIDE SEQUENCE [LARGE SCALE GENOMIC DNA]</scope>
    <source>
        <strain evidence="13 14">NCTC13039</strain>
    </source>
</reference>
<dbReference type="PROSITE" id="PS51898">
    <property type="entry name" value="TYR_RECOMBINASE"/>
    <property type="match status" value="1"/>
</dbReference>
<dbReference type="EMBL" id="LT906453">
    <property type="protein sequence ID" value="SNV20743.1"/>
    <property type="molecule type" value="Genomic_DNA"/>
</dbReference>
<dbReference type="GO" id="GO:0005737">
    <property type="term" value="C:cytoplasm"/>
    <property type="evidence" value="ECO:0007669"/>
    <property type="project" value="UniProtKB-SubCell"/>
</dbReference>
<dbReference type="InterPro" id="IPR023009">
    <property type="entry name" value="Tyrosine_recombinase_XerC/XerD"/>
</dbReference>
<feature type="active site" evidence="9">
    <location>
        <position position="279"/>
    </location>
</feature>
<keyword evidence="2 9" id="KW-0963">Cytoplasm</keyword>
<feature type="active site" evidence="9">
    <location>
        <position position="276"/>
    </location>
</feature>
<feature type="region of interest" description="Disordered" evidence="10">
    <location>
        <begin position="1"/>
        <end position="23"/>
    </location>
</feature>
<comment type="subunit">
    <text evidence="9">Forms a cyclic heterotetrameric complex composed of two molecules of XerC and two molecules of XerD.</text>
</comment>
<name>A0A239VGC0_9MICO</name>
<accession>A0A239VGC0</accession>
<feature type="domain" description="Core-binding (CB)" evidence="12">
    <location>
        <begin position="25"/>
        <end position="113"/>
    </location>
</feature>
<dbReference type="GO" id="GO:0009037">
    <property type="term" value="F:tyrosine-based site-specific recombinase activity"/>
    <property type="evidence" value="ECO:0007669"/>
    <property type="project" value="UniProtKB-UniRule"/>
</dbReference>
<evidence type="ECO:0000256" key="6">
    <source>
        <dbReference type="ARBA" id="ARBA00023125"/>
    </source>
</evidence>
<dbReference type="PANTHER" id="PTHR30349:SF77">
    <property type="entry name" value="TYROSINE RECOMBINASE XERC"/>
    <property type="match status" value="1"/>
</dbReference>
<dbReference type="NCBIfam" id="NF001399">
    <property type="entry name" value="PRK00283.1"/>
    <property type="match status" value="1"/>
</dbReference>
<feature type="domain" description="Tyr recombinase" evidence="11">
    <location>
        <begin position="134"/>
        <end position="324"/>
    </location>
</feature>
<dbReference type="GO" id="GO:0051301">
    <property type="term" value="P:cell division"/>
    <property type="evidence" value="ECO:0007669"/>
    <property type="project" value="UniProtKB-KW"/>
</dbReference>
<evidence type="ECO:0000313" key="14">
    <source>
        <dbReference type="Proteomes" id="UP000242637"/>
    </source>
</evidence>
<evidence type="ECO:0000256" key="2">
    <source>
        <dbReference type="ARBA" id="ARBA00022490"/>
    </source>
</evidence>
<dbReference type="Gene3D" id="1.10.150.130">
    <property type="match status" value="1"/>
</dbReference>
<organism evidence="13 14">
    <name type="scientific">Dermatophilus congolensis</name>
    <dbReference type="NCBI Taxonomy" id="1863"/>
    <lineage>
        <taxon>Bacteria</taxon>
        <taxon>Bacillati</taxon>
        <taxon>Actinomycetota</taxon>
        <taxon>Actinomycetes</taxon>
        <taxon>Micrococcales</taxon>
        <taxon>Dermatophilaceae</taxon>
        <taxon>Dermatophilus</taxon>
    </lineage>
</organism>
<dbReference type="InterPro" id="IPR011010">
    <property type="entry name" value="DNA_brk_join_enz"/>
</dbReference>
<comment type="subcellular location">
    <subcellularLocation>
        <location evidence="1 9">Cytoplasm</location>
    </subcellularLocation>
</comment>
<evidence type="ECO:0000256" key="7">
    <source>
        <dbReference type="ARBA" id="ARBA00023172"/>
    </source>
</evidence>
<dbReference type="InterPro" id="IPR050090">
    <property type="entry name" value="Tyrosine_recombinase_XerCD"/>
</dbReference>
<dbReference type="AlphaFoldDB" id="A0A239VGC0"/>
<evidence type="ECO:0000256" key="1">
    <source>
        <dbReference type="ARBA" id="ARBA00004496"/>
    </source>
</evidence>
<dbReference type="Proteomes" id="UP000242637">
    <property type="component" value="Chromosome 1"/>
</dbReference>
<dbReference type="PANTHER" id="PTHR30349">
    <property type="entry name" value="PHAGE INTEGRASE-RELATED"/>
    <property type="match status" value="1"/>
</dbReference>
<dbReference type="GO" id="GO:0003677">
    <property type="term" value="F:DNA binding"/>
    <property type="evidence" value="ECO:0007669"/>
    <property type="project" value="UniProtKB-UniRule"/>
</dbReference>
<dbReference type="HAMAP" id="MF_01808">
    <property type="entry name" value="Recomb_XerC_XerD"/>
    <property type="match status" value="1"/>
</dbReference>
<feature type="active site" evidence="9">
    <location>
        <position position="207"/>
    </location>
</feature>
<dbReference type="GO" id="GO:0006313">
    <property type="term" value="P:DNA transposition"/>
    <property type="evidence" value="ECO:0007669"/>
    <property type="project" value="UniProtKB-UniRule"/>
</dbReference>